<dbReference type="VEuPathDB" id="FungiDB:FOXG_22726"/>
<dbReference type="KEGG" id="fox:FOXG_22726"/>
<name>A0A0J9WAX5_FUSO4</name>
<evidence type="ECO:0000313" key="3">
    <source>
        <dbReference type="Proteomes" id="UP000009097"/>
    </source>
</evidence>
<dbReference type="GO" id="GO:0003676">
    <property type="term" value="F:nucleic acid binding"/>
    <property type="evidence" value="ECO:0007669"/>
    <property type="project" value="InterPro"/>
</dbReference>
<dbReference type="OrthoDB" id="5151590at2759"/>
<evidence type="ECO:0000259" key="1">
    <source>
        <dbReference type="Pfam" id="PF13358"/>
    </source>
</evidence>
<reference evidence="2" key="2">
    <citation type="journal article" date="2010" name="Nature">
        <title>Comparative genomics reveals mobile pathogenicity chromosomes in Fusarium.</title>
        <authorList>
            <person name="Ma L.J."/>
            <person name="van der Does H.C."/>
            <person name="Borkovich K.A."/>
            <person name="Coleman J.J."/>
            <person name="Daboussi M.J."/>
            <person name="Di Pietro A."/>
            <person name="Dufresne M."/>
            <person name="Freitag M."/>
            <person name="Grabherr M."/>
            <person name="Henrissat B."/>
            <person name="Houterman P.M."/>
            <person name="Kang S."/>
            <person name="Shim W.B."/>
            <person name="Woloshuk C."/>
            <person name="Xie X."/>
            <person name="Xu J.R."/>
            <person name="Antoniw J."/>
            <person name="Baker S.E."/>
            <person name="Bluhm B.H."/>
            <person name="Breakspear A."/>
            <person name="Brown D.W."/>
            <person name="Butchko R.A."/>
            <person name="Chapman S."/>
            <person name="Coulson R."/>
            <person name="Coutinho P.M."/>
            <person name="Danchin E.G."/>
            <person name="Diener A."/>
            <person name="Gale L.R."/>
            <person name="Gardiner D.M."/>
            <person name="Goff S."/>
            <person name="Hammond-Kosack K.E."/>
            <person name="Hilburn K."/>
            <person name="Hua-Van A."/>
            <person name="Jonkers W."/>
            <person name="Kazan K."/>
            <person name="Kodira C.D."/>
            <person name="Koehrsen M."/>
            <person name="Kumar L."/>
            <person name="Lee Y.H."/>
            <person name="Li L."/>
            <person name="Manners J.M."/>
            <person name="Miranda-Saavedra D."/>
            <person name="Mukherjee M."/>
            <person name="Park G."/>
            <person name="Park J."/>
            <person name="Park S.Y."/>
            <person name="Proctor R.H."/>
            <person name="Regev A."/>
            <person name="Ruiz-Roldan M.C."/>
            <person name="Sain D."/>
            <person name="Sakthikumar S."/>
            <person name="Sykes S."/>
            <person name="Schwartz D.C."/>
            <person name="Turgeon B.G."/>
            <person name="Wapinski I."/>
            <person name="Yoder O."/>
            <person name="Young S."/>
            <person name="Zeng Q."/>
            <person name="Zhou S."/>
            <person name="Galagan J."/>
            <person name="Cuomo C.A."/>
            <person name="Kistler H.C."/>
            <person name="Rep M."/>
        </authorList>
    </citation>
    <scope>NUCLEOTIDE SEQUENCE [LARGE SCALE GENOMIC DNA]</scope>
    <source>
        <strain evidence="2">4287</strain>
    </source>
</reference>
<sequence length="236" mass="27460">MLSSHTKKSKINAIYCATKAQVVDTLLKRGYNTSLHLVDRSLAQKLSKNDRNLLIVITKRRRVFFFFWHTWRFSDEVPIDRTDGDYTKWSFYSAGERLDRDKVQPQRPPRLQSRMFFAAISLQGTTNLIPLDGDPRSKNNGIAGRILKACLEERLPSTVLEGMTCQHDNGPTFKAHITQDWLKKWARHEGVISCDFPPYSPDLNPIENIWKILKKGYAINIPRWLHIRFLMSIWTS</sequence>
<dbReference type="Gene3D" id="3.30.420.10">
    <property type="entry name" value="Ribonuclease H-like superfamily/Ribonuclease H"/>
    <property type="match status" value="1"/>
</dbReference>
<evidence type="ECO:0000313" key="2">
    <source>
        <dbReference type="EMBL" id="KNB20033.1"/>
    </source>
</evidence>
<feature type="domain" description="Tc1-like transposase DDE" evidence="1">
    <location>
        <begin position="72"/>
        <end position="215"/>
    </location>
</feature>
<dbReference type="AlphaFoldDB" id="A0A0J9WAX5"/>
<dbReference type="Proteomes" id="UP000009097">
    <property type="component" value="Unassembled WGS sequence"/>
</dbReference>
<dbReference type="GeneID" id="28963432"/>
<protein>
    <recommendedName>
        <fullName evidence="1">Tc1-like transposase DDE domain-containing protein</fullName>
    </recommendedName>
</protein>
<reference evidence="2" key="1">
    <citation type="submission" date="2007-04" db="EMBL/GenBank/DDBJ databases">
        <authorList>
            <consortium name="The Broad Institute Genome Sequencing Platform"/>
            <person name="Birren B."/>
            <person name="Lander E."/>
            <person name="Galagan J."/>
            <person name="Nusbaum C."/>
            <person name="Devon K."/>
            <person name="Ma L.-J."/>
            <person name="Jaffe D."/>
            <person name="Butler J."/>
            <person name="Alvarez P."/>
            <person name="Gnerre S."/>
            <person name="Grabherr M."/>
            <person name="Kleber M."/>
            <person name="Mauceli E."/>
            <person name="Brockman W."/>
            <person name="MacCallum I.A."/>
            <person name="Young S."/>
            <person name="LaButti K."/>
            <person name="DeCaprio D."/>
            <person name="Crawford M."/>
            <person name="Koehrsen M."/>
            <person name="Engels R."/>
            <person name="Montgomery P."/>
            <person name="Pearson M."/>
            <person name="Howarth C."/>
            <person name="Larson L."/>
            <person name="White J."/>
            <person name="O'Leary S."/>
            <person name="Kodira C."/>
            <person name="Zeng Q."/>
            <person name="Yandava C."/>
            <person name="Alvarado L."/>
            <person name="Kistler C."/>
            <person name="Shim W.-B."/>
            <person name="Kang S."/>
            <person name="Woloshuk C."/>
        </authorList>
    </citation>
    <scope>NUCLEOTIDE SEQUENCE</scope>
    <source>
        <strain evidence="2">4287</strain>
    </source>
</reference>
<dbReference type="RefSeq" id="XP_018258078.1">
    <property type="nucleotide sequence ID" value="XM_018403138.1"/>
</dbReference>
<dbReference type="Pfam" id="PF13358">
    <property type="entry name" value="DDE_3"/>
    <property type="match status" value="1"/>
</dbReference>
<proteinExistence type="predicted"/>
<dbReference type="EMBL" id="DS231738">
    <property type="protein sequence ID" value="KNB20033.1"/>
    <property type="molecule type" value="Genomic_DNA"/>
</dbReference>
<gene>
    <name evidence="2" type="ORF">FOXG_22726</name>
</gene>
<accession>A0A0J9WAX5</accession>
<dbReference type="InterPro" id="IPR038717">
    <property type="entry name" value="Tc1-like_DDE_dom"/>
</dbReference>
<dbReference type="InterPro" id="IPR036397">
    <property type="entry name" value="RNaseH_sf"/>
</dbReference>
<organism evidence="2 3">
    <name type="scientific">Fusarium oxysporum f. sp. lycopersici (strain 4287 / CBS 123668 / FGSC 9935 / NRRL 34936)</name>
    <name type="common">Fusarium vascular wilt of tomato</name>
    <dbReference type="NCBI Taxonomy" id="426428"/>
    <lineage>
        <taxon>Eukaryota</taxon>
        <taxon>Fungi</taxon>
        <taxon>Dikarya</taxon>
        <taxon>Ascomycota</taxon>
        <taxon>Pezizomycotina</taxon>
        <taxon>Sordariomycetes</taxon>
        <taxon>Hypocreomycetidae</taxon>
        <taxon>Hypocreales</taxon>
        <taxon>Nectriaceae</taxon>
        <taxon>Fusarium</taxon>
        <taxon>Fusarium oxysporum species complex</taxon>
    </lineage>
</organism>